<keyword evidence="4" id="KW-1185">Reference proteome</keyword>
<dbReference type="Gene3D" id="1.10.443.10">
    <property type="entry name" value="Intergrase catalytic core"/>
    <property type="match status" value="1"/>
</dbReference>
<proteinExistence type="predicted"/>
<name>A0A494WBX0_9SPHN</name>
<dbReference type="EMBL" id="AP018664">
    <property type="protein sequence ID" value="BBD98015.1"/>
    <property type="molecule type" value="Genomic_DNA"/>
</dbReference>
<evidence type="ECO:0000313" key="4">
    <source>
        <dbReference type="Proteomes" id="UP000279959"/>
    </source>
</evidence>
<gene>
    <name evidence="3" type="ORF">SAMIE_1015160</name>
</gene>
<dbReference type="AlphaFoldDB" id="A0A494WBX0"/>
<reference evidence="3 4" key="1">
    <citation type="submission" date="2018-05" db="EMBL/GenBank/DDBJ databases">
        <title>Complete Genome Sequence of the Nonylphenol-Degrading Bacterium Sphingobium amiense DSM 16289T.</title>
        <authorList>
            <person name="Ootsuka M."/>
            <person name="Nishizawa T."/>
            <person name="Ohta H."/>
        </authorList>
    </citation>
    <scope>NUCLEOTIDE SEQUENCE [LARGE SCALE GENOMIC DNA]</scope>
    <source>
        <strain evidence="3 4">DSM 16289</strain>
    </source>
</reference>
<dbReference type="RefSeq" id="WP_066697541.1">
    <property type="nucleotide sequence ID" value="NZ_AP018664.1"/>
</dbReference>
<organism evidence="3 4">
    <name type="scientific">Sphingobium amiense</name>
    <dbReference type="NCBI Taxonomy" id="135719"/>
    <lineage>
        <taxon>Bacteria</taxon>
        <taxon>Pseudomonadati</taxon>
        <taxon>Pseudomonadota</taxon>
        <taxon>Alphaproteobacteria</taxon>
        <taxon>Sphingomonadales</taxon>
        <taxon>Sphingomonadaceae</taxon>
        <taxon>Sphingobium</taxon>
    </lineage>
</organism>
<sequence length="390" mass="44105">MARPRDRSNRFLPEFVTREKNRHGNVRYRFRKKGLPSGYFKATLGTEDFRTEYHAFLNPSAEKPKIARSTAAPGSLDEALDRYMNPITRLGPSEITQQKVKAVLEDFRNGDETSGYRGTRMLRGINFESVDKILAKKRVKTGVGNKTKGGINAAIKLRKELVRFFDFCLKAGLCEVNPAAQSEKLKVAIGERTKGFHTWTEAEIQQYRDHHKLGTRERLAMELYLWTDQRRCDVFKMGKAQIVGGRIPVVQAKTGKALWVPLAPQLLEAIVAMPPHLTSPFCFIVSRKGTAYTKESFGNWFKDACVAAGLMHHNGHGLRKATLRRLAELGTANKPMKALSGQERDETLAIYTADADQKRLADQAITALARWEMQAKQEDRDGEYRFTAND</sequence>
<dbReference type="InterPro" id="IPR013762">
    <property type="entry name" value="Integrase-like_cat_sf"/>
</dbReference>
<dbReference type="Proteomes" id="UP000279959">
    <property type="component" value="Chromosome"/>
</dbReference>
<dbReference type="KEGG" id="sami:SAMIE_1015160"/>
<dbReference type="Pfam" id="PF00589">
    <property type="entry name" value="Phage_integrase"/>
    <property type="match status" value="1"/>
</dbReference>
<protein>
    <recommendedName>
        <fullName evidence="2">Tyr recombinase domain-containing protein</fullName>
    </recommendedName>
</protein>
<dbReference type="GO" id="GO:0003677">
    <property type="term" value="F:DNA binding"/>
    <property type="evidence" value="ECO:0007669"/>
    <property type="project" value="InterPro"/>
</dbReference>
<evidence type="ECO:0000259" key="2">
    <source>
        <dbReference type="PROSITE" id="PS51898"/>
    </source>
</evidence>
<feature type="domain" description="Tyr recombinase" evidence="2">
    <location>
        <begin position="194"/>
        <end position="365"/>
    </location>
</feature>
<dbReference type="GO" id="GO:0006310">
    <property type="term" value="P:DNA recombination"/>
    <property type="evidence" value="ECO:0007669"/>
    <property type="project" value="UniProtKB-KW"/>
</dbReference>
<accession>A0A494WBX0</accession>
<keyword evidence="1" id="KW-0233">DNA recombination</keyword>
<dbReference type="SUPFAM" id="SSF56349">
    <property type="entry name" value="DNA breaking-rejoining enzymes"/>
    <property type="match status" value="1"/>
</dbReference>
<dbReference type="InterPro" id="IPR002104">
    <property type="entry name" value="Integrase_catalytic"/>
</dbReference>
<dbReference type="InterPro" id="IPR011010">
    <property type="entry name" value="DNA_brk_join_enz"/>
</dbReference>
<dbReference type="GO" id="GO:0015074">
    <property type="term" value="P:DNA integration"/>
    <property type="evidence" value="ECO:0007669"/>
    <property type="project" value="InterPro"/>
</dbReference>
<evidence type="ECO:0000313" key="3">
    <source>
        <dbReference type="EMBL" id="BBD98015.1"/>
    </source>
</evidence>
<evidence type="ECO:0000256" key="1">
    <source>
        <dbReference type="ARBA" id="ARBA00023172"/>
    </source>
</evidence>
<dbReference type="PROSITE" id="PS51898">
    <property type="entry name" value="TYR_RECOMBINASE"/>
    <property type="match status" value="1"/>
</dbReference>